<evidence type="ECO:0000313" key="2">
    <source>
        <dbReference type="Proteomes" id="UP000316030"/>
    </source>
</evidence>
<name>A0A521BT02_9RHOB</name>
<dbReference type="EMBL" id="FXTO01000004">
    <property type="protein sequence ID" value="SMO50284.1"/>
    <property type="molecule type" value="Genomic_DNA"/>
</dbReference>
<reference evidence="1 2" key="1">
    <citation type="submission" date="2017-05" db="EMBL/GenBank/DDBJ databases">
        <authorList>
            <person name="Varghese N."/>
            <person name="Submissions S."/>
        </authorList>
    </citation>
    <scope>NUCLEOTIDE SEQUENCE [LARGE SCALE GENOMIC DNA]</scope>
    <source>
        <strain evidence="1 2">DSM 29506</strain>
    </source>
</reference>
<sequence>MGIMVWLAWGPVGYADDVTGVARLMQLLRMDETVEVMRLEGLKFGHDLGRDMLPGGGGTVWATQVERLYDVDRMQRLVETTFAAALDGVDTAPLTMFFASDLGQRIIEGELSTRRLFLSPEEEQVAREAFSQLDPDTTPMIAAIAAYMRTNDLVDYNVVGVMNANYAFYRGLADGGMIQMSEDEILSEAWASEAETRTDTREWLFAYLLQSYSGLTPEDMTRYTELSATPEGQALNRALFAGFDQMYGELSFGLGLAISAQGQGEEL</sequence>
<gene>
    <name evidence="1" type="ORF">SAMN06265173_10448</name>
</gene>
<keyword evidence="2" id="KW-1185">Reference proteome</keyword>
<dbReference type="AlphaFoldDB" id="A0A521BT02"/>
<dbReference type="Proteomes" id="UP000316030">
    <property type="component" value="Unassembled WGS sequence"/>
</dbReference>
<accession>A0A521BT02</accession>
<evidence type="ECO:0008006" key="3">
    <source>
        <dbReference type="Google" id="ProtNLM"/>
    </source>
</evidence>
<evidence type="ECO:0000313" key="1">
    <source>
        <dbReference type="EMBL" id="SMO50284.1"/>
    </source>
</evidence>
<organism evidence="1 2">
    <name type="scientific">Thalassovita litoralis</name>
    <dbReference type="NCBI Taxonomy" id="1010611"/>
    <lineage>
        <taxon>Bacteria</taxon>
        <taxon>Pseudomonadati</taxon>
        <taxon>Pseudomonadota</taxon>
        <taxon>Alphaproteobacteria</taxon>
        <taxon>Rhodobacterales</taxon>
        <taxon>Roseobacteraceae</taxon>
        <taxon>Thalassovita</taxon>
    </lineage>
</organism>
<proteinExistence type="predicted"/>
<protein>
    <recommendedName>
        <fullName evidence="3">DUF2059 domain-containing protein</fullName>
    </recommendedName>
</protein>